<evidence type="ECO:0000256" key="1">
    <source>
        <dbReference type="SAM" id="MobiDB-lite"/>
    </source>
</evidence>
<dbReference type="AlphaFoldDB" id="A0A1D6H816"/>
<sequence>MTPTATAGSLAPSTWPSAASGSPQIPAQPVLHPDRDRLAAQGLLRAGGHRQRYPLGQLHPLRWLPHQKRTWDRADAVRSGWERDHGGVRAGVLRCQQRGRRAPHVPLDVVAVPVQDHLRRWEHNHRLLRHRLRAVQPGVRQRPDHHVQCQHHLWVWCSAWWGFGILEPGP</sequence>
<dbReference type="GO" id="GO:0006508">
    <property type="term" value="P:proteolysis"/>
    <property type="evidence" value="ECO:0007669"/>
    <property type="project" value="UniProtKB-KW"/>
</dbReference>
<protein>
    <submittedName>
        <fullName evidence="2">Eukaryotic aspartyl protease family protein</fullName>
    </submittedName>
</protein>
<keyword evidence="2" id="KW-0378">Hydrolase</keyword>
<evidence type="ECO:0000313" key="2">
    <source>
        <dbReference type="EMBL" id="AQK70890.1"/>
    </source>
</evidence>
<dbReference type="GO" id="GO:0008233">
    <property type="term" value="F:peptidase activity"/>
    <property type="evidence" value="ECO:0007669"/>
    <property type="project" value="UniProtKB-KW"/>
</dbReference>
<reference evidence="2" key="1">
    <citation type="submission" date="2015-12" db="EMBL/GenBank/DDBJ databases">
        <title>Update maize B73 reference genome by single molecule sequencing technologies.</title>
        <authorList>
            <consortium name="Maize Genome Sequencing Project"/>
            <person name="Ware D."/>
        </authorList>
    </citation>
    <scope>NUCLEOTIDE SEQUENCE</scope>
    <source>
        <tissue evidence="2">Seedling</tissue>
    </source>
</reference>
<gene>
    <name evidence="2" type="ORF">ZEAMMB73_Zm00001d016477</name>
</gene>
<organism evidence="2">
    <name type="scientific">Zea mays</name>
    <name type="common">Maize</name>
    <dbReference type="NCBI Taxonomy" id="4577"/>
    <lineage>
        <taxon>Eukaryota</taxon>
        <taxon>Viridiplantae</taxon>
        <taxon>Streptophyta</taxon>
        <taxon>Embryophyta</taxon>
        <taxon>Tracheophyta</taxon>
        <taxon>Spermatophyta</taxon>
        <taxon>Magnoliopsida</taxon>
        <taxon>Liliopsida</taxon>
        <taxon>Poales</taxon>
        <taxon>Poaceae</taxon>
        <taxon>PACMAD clade</taxon>
        <taxon>Panicoideae</taxon>
        <taxon>Andropogonodae</taxon>
        <taxon>Andropogoneae</taxon>
        <taxon>Tripsacinae</taxon>
        <taxon>Zea</taxon>
    </lineage>
</organism>
<accession>A0A1D6H816</accession>
<proteinExistence type="predicted"/>
<dbReference type="EMBL" id="CM000781">
    <property type="protein sequence ID" value="AQK70890.1"/>
    <property type="molecule type" value="Genomic_DNA"/>
</dbReference>
<keyword evidence="2" id="KW-0645">Protease</keyword>
<name>A0A1D6H816_MAIZE</name>
<feature type="compositionally biased region" description="Polar residues" evidence="1">
    <location>
        <begin position="1"/>
        <end position="25"/>
    </location>
</feature>
<feature type="region of interest" description="Disordered" evidence="1">
    <location>
        <begin position="1"/>
        <end position="30"/>
    </location>
</feature>